<keyword evidence="3" id="KW-1003">Cell membrane</keyword>
<evidence type="ECO:0000256" key="2">
    <source>
        <dbReference type="ARBA" id="ARBA00022448"/>
    </source>
</evidence>
<dbReference type="Proteomes" id="UP000653411">
    <property type="component" value="Unassembled WGS sequence"/>
</dbReference>
<protein>
    <submittedName>
        <fullName evidence="9">ABC di/oligopeptide transporter inner membrane subunit</fullName>
    </submittedName>
</protein>
<dbReference type="Pfam" id="PF19300">
    <property type="entry name" value="BPD_transp_1_N"/>
    <property type="match status" value="1"/>
</dbReference>
<feature type="transmembrane region" description="Helical" evidence="7">
    <location>
        <begin position="237"/>
        <end position="260"/>
    </location>
</feature>
<dbReference type="InterPro" id="IPR035906">
    <property type="entry name" value="MetI-like_sf"/>
</dbReference>
<evidence type="ECO:0000313" key="9">
    <source>
        <dbReference type="EMBL" id="GGN17752.1"/>
    </source>
</evidence>
<feature type="transmembrane region" description="Helical" evidence="7">
    <location>
        <begin position="133"/>
        <end position="156"/>
    </location>
</feature>
<evidence type="ECO:0000256" key="1">
    <source>
        <dbReference type="ARBA" id="ARBA00004651"/>
    </source>
</evidence>
<comment type="similarity">
    <text evidence="7">Belongs to the binding-protein-dependent transport system permease family.</text>
</comment>
<evidence type="ECO:0000259" key="8">
    <source>
        <dbReference type="PROSITE" id="PS50928"/>
    </source>
</evidence>
<keyword evidence="10" id="KW-1185">Reference proteome</keyword>
<dbReference type="GO" id="GO:0005886">
    <property type="term" value="C:plasma membrane"/>
    <property type="evidence" value="ECO:0007669"/>
    <property type="project" value="UniProtKB-SubCell"/>
</dbReference>
<sequence length="313" mass="32387">MIVFLARRIAAGLVLVVVIATTTFALMGLTGSDPARQIVGQTATQQQVAAKSHELGLDQPMAERYWHWLTDAVQGNLGTSWFSGESVTDSLTNRLPVTLSIVLAALLVSAVLSTVLGVAAAVRRGALDQLVQLLAVVGFAVPSFLVALVLAVVVGVDLGWLPATGYVPLATSASGWLKSITLPALSLAVGAVAATAQQVRGSMVDVLRADYVRTLRARGISERSLLFRHALRNAAPAALTVLALQFIGLVGGAVVVEKVFGLNGIGSQATGAGSQGDTPVVMGVVVVMVAIVVIVNIALDVAYGWLNPKVRVG</sequence>
<dbReference type="InterPro" id="IPR000515">
    <property type="entry name" value="MetI-like"/>
</dbReference>
<dbReference type="EMBL" id="BMML01000010">
    <property type="protein sequence ID" value="GGN17752.1"/>
    <property type="molecule type" value="Genomic_DNA"/>
</dbReference>
<feature type="transmembrane region" description="Helical" evidence="7">
    <location>
        <begin position="280"/>
        <end position="306"/>
    </location>
</feature>
<dbReference type="InterPro" id="IPR045621">
    <property type="entry name" value="BPD_transp_1_N"/>
</dbReference>
<evidence type="ECO:0000256" key="3">
    <source>
        <dbReference type="ARBA" id="ARBA00022475"/>
    </source>
</evidence>
<reference evidence="9" key="1">
    <citation type="journal article" date="2014" name="Int. J. Syst. Evol. Microbiol.">
        <title>Complete genome sequence of Corynebacterium casei LMG S-19264T (=DSM 44701T), isolated from a smear-ripened cheese.</title>
        <authorList>
            <consortium name="US DOE Joint Genome Institute (JGI-PGF)"/>
            <person name="Walter F."/>
            <person name="Albersmeier A."/>
            <person name="Kalinowski J."/>
            <person name="Ruckert C."/>
        </authorList>
    </citation>
    <scope>NUCLEOTIDE SEQUENCE</scope>
    <source>
        <strain evidence="9">CGMCC 4.7110</strain>
    </source>
</reference>
<dbReference type="PANTHER" id="PTHR43163">
    <property type="entry name" value="DIPEPTIDE TRANSPORT SYSTEM PERMEASE PROTEIN DPPB-RELATED"/>
    <property type="match status" value="1"/>
</dbReference>
<evidence type="ECO:0000313" key="10">
    <source>
        <dbReference type="Proteomes" id="UP000653411"/>
    </source>
</evidence>
<organism evidence="9 10">
    <name type="scientific">Streptomyces fuscichromogenes</name>
    <dbReference type="NCBI Taxonomy" id="1324013"/>
    <lineage>
        <taxon>Bacteria</taxon>
        <taxon>Bacillati</taxon>
        <taxon>Actinomycetota</taxon>
        <taxon>Actinomycetes</taxon>
        <taxon>Kitasatosporales</taxon>
        <taxon>Streptomycetaceae</taxon>
        <taxon>Streptomyces</taxon>
    </lineage>
</organism>
<keyword evidence="4 7" id="KW-0812">Transmembrane</keyword>
<gene>
    <name evidence="9" type="ORF">GCM10011578_046800</name>
</gene>
<dbReference type="CDD" id="cd06261">
    <property type="entry name" value="TM_PBP2"/>
    <property type="match status" value="1"/>
</dbReference>
<comment type="caution">
    <text evidence="9">The sequence shown here is derived from an EMBL/GenBank/DDBJ whole genome shotgun (WGS) entry which is preliminary data.</text>
</comment>
<dbReference type="RefSeq" id="WP_189264750.1">
    <property type="nucleotide sequence ID" value="NZ_BMML01000010.1"/>
</dbReference>
<keyword evidence="6 7" id="KW-0472">Membrane</keyword>
<evidence type="ECO:0000256" key="6">
    <source>
        <dbReference type="ARBA" id="ARBA00023136"/>
    </source>
</evidence>
<evidence type="ECO:0000256" key="4">
    <source>
        <dbReference type="ARBA" id="ARBA00022692"/>
    </source>
</evidence>
<dbReference type="SUPFAM" id="SSF161098">
    <property type="entry name" value="MetI-like"/>
    <property type="match status" value="1"/>
</dbReference>
<accession>A0A918CT00</accession>
<evidence type="ECO:0000256" key="7">
    <source>
        <dbReference type="RuleBase" id="RU363032"/>
    </source>
</evidence>
<evidence type="ECO:0000256" key="5">
    <source>
        <dbReference type="ARBA" id="ARBA00022989"/>
    </source>
</evidence>
<dbReference type="Pfam" id="PF00528">
    <property type="entry name" value="BPD_transp_1"/>
    <property type="match status" value="1"/>
</dbReference>
<keyword evidence="5 7" id="KW-1133">Transmembrane helix</keyword>
<proteinExistence type="inferred from homology"/>
<comment type="subcellular location">
    <subcellularLocation>
        <location evidence="1 7">Cell membrane</location>
        <topology evidence="1 7">Multi-pass membrane protein</topology>
    </subcellularLocation>
</comment>
<dbReference type="Gene3D" id="1.10.3720.10">
    <property type="entry name" value="MetI-like"/>
    <property type="match status" value="1"/>
</dbReference>
<reference evidence="9" key="2">
    <citation type="submission" date="2020-09" db="EMBL/GenBank/DDBJ databases">
        <authorList>
            <person name="Sun Q."/>
            <person name="Zhou Y."/>
        </authorList>
    </citation>
    <scope>NUCLEOTIDE SEQUENCE</scope>
    <source>
        <strain evidence="9">CGMCC 4.7110</strain>
    </source>
</reference>
<feature type="domain" description="ABC transmembrane type-1" evidence="8">
    <location>
        <begin position="95"/>
        <end position="299"/>
    </location>
</feature>
<dbReference type="GO" id="GO:0055085">
    <property type="term" value="P:transmembrane transport"/>
    <property type="evidence" value="ECO:0007669"/>
    <property type="project" value="InterPro"/>
</dbReference>
<dbReference type="AlphaFoldDB" id="A0A918CT00"/>
<feature type="transmembrane region" description="Helical" evidence="7">
    <location>
        <begin position="97"/>
        <end position="121"/>
    </location>
</feature>
<name>A0A918CT00_9ACTN</name>
<dbReference type="PROSITE" id="PS50928">
    <property type="entry name" value="ABC_TM1"/>
    <property type="match status" value="1"/>
</dbReference>
<feature type="transmembrane region" description="Helical" evidence="7">
    <location>
        <begin position="176"/>
        <end position="196"/>
    </location>
</feature>
<dbReference type="PANTHER" id="PTHR43163:SF3">
    <property type="entry name" value="PEPTIDE ABC TRANSPORTER PERMEASE PROTEIN"/>
    <property type="match status" value="1"/>
</dbReference>
<keyword evidence="2 7" id="KW-0813">Transport</keyword>